<keyword evidence="5 10" id="KW-0175">Coiled coil</keyword>
<evidence type="ECO:0000256" key="3">
    <source>
        <dbReference type="ARBA" id="ARBA00022517"/>
    </source>
</evidence>
<evidence type="ECO:0000256" key="7">
    <source>
        <dbReference type="ARBA" id="ARBA00023274"/>
    </source>
</evidence>
<dbReference type="GO" id="GO:0000462">
    <property type="term" value="P:maturation of SSU-rRNA from tricistronic rRNA transcript (SSU-rRNA, 5.8S rRNA, LSU-rRNA)"/>
    <property type="evidence" value="ECO:0007669"/>
    <property type="project" value="TreeGrafter"/>
</dbReference>
<gene>
    <name evidence="12" type="primary">RRP36</name>
    <name evidence="12" type="ORF">KQ657_001105</name>
</gene>
<reference evidence="12" key="1">
    <citation type="submission" date="2021-03" db="EMBL/GenBank/DDBJ databases">
        <authorList>
            <person name="Palmer J.M."/>
        </authorList>
    </citation>
    <scope>NUCLEOTIDE SEQUENCE</scope>
    <source>
        <strain evidence="12">ARV_011</strain>
    </source>
</reference>
<comment type="function">
    <text evidence="8 9">Component of the 90S pre-ribosome involved in the maturation of rRNAs. Required for early cleavages of the pre-RNAs in the 40S ribosomal subunit maturation pathway.</text>
</comment>
<evidence type="ECO:0000256" key="10">
    <source>
        <dbReference type="SAM" id="Coils"/>
    </source>
</evidence>
<dbReference type="Proteomes" id="UP000790833">
    <property type="component" value="Unassembled WGS sequence"/>
</dbReference>
<evidence type="ECO:0000256" key="2">
    <source>
        <dbReference type="ARBA" id="ARBA00009418"/>
    </source>
</evidence>
<evidence type="ECO:0000256" key="8">
    <source>
        <dbReference type="ARBA" id="ARBA00025053"/>
    </source>
</evidence>
<dbReference type="RefSeq" id="XP_043048544.1">
    <property type="nucleotide sequence ID" value="XM_043191912.1"/>
</dbReference>
<comment type="subunit">
    <text evidence="9">Associates with 90S and pre-40S pre-ribosomal particles.</text>
</comment>
<evidence type="ECO:0000256" key="5">
    <source>
        <dbReference type="ARBA" id="ARBA00023054"/>
    </source>
</evidence>
<evidence type="ECO:0000256" key="1">
    <source>
        <dbReference type="ARBA" id="ARBA00004604"/>
    </source>
</evidence>
<keyword evidence="7 9" id="KW-0687">Ribonucleoprotein</keyword>
<dbReference type="GO" id="GO:0030686">
    <property type="term" value="C:90S preribosome"/>
    <property type="evidence" value="ECO:0007669"/>
    <property type="project" value="TreeGrafter"/>
</dbReference>
<protein>
    <recommendedName>
        <fullName evidence="9">rRNA biogenesis protein RRP36</fullName>
    </recommendedName>
</protein>
<feature type="compositionally biased region" description="Basic residues" evidence="11">
    <location>
        <begin position="74"/>
        <end position="87"/>
    </location>
</feature>
<evidence type="ECO:0000256" key="4">
    <source>
        <dbReference type="ARBA" id="ARBA00022552"/>
    </source>
</evidence>
<dbReference type="InterPro" id="IPR009292">
    <property type="entry name" value="RRP36"/>
</dbReference>
<dbReference type="EMBL" id="JAHMUF010000014">
    <property type="protein sequence ID" value="KAG7192995.1"/>
    <property type="molecule type" value="Genomic_DNA"/>
</dbReference>
<feature type="region of interest" description="Disordered" evidence="11">
    <location>
        <begin position="1"/>
        <end position="104"/>
    </location>
</feature>
<dbReference type="GeneID" id="66114479"/>
<dbReference type="OrthoDB" id="448446at2759"/>
<dbReference type="GO" id="GO:0005730">
    <property type="term" value="C:nucleolus"/>
    <property type="evidence" value="ECO:0007669"/>
    <property type="project" value="UniProtKB-SubCell"/>
</dbReference>
<dbReference type="AlphaFoldDB" id="A0A9P7V826"/>
<dbReference type="Pfam" id="PF06102">
    <property type="entry name" value="RRP36"/>
    <property type="match status" value="1"/>
</dbReference>
<comment type="subcellular location">
    <subcellularLocation>
        <location evidence="1 9">Nucleus</location>
        <location evidence="1 9">Nucleolus</location>
    </subcellularLocation>
</comment>
<evidence type="ECO:0000256" key="11">
    <source>
        <dbReference type="SAM" id="MobiDB-lite"/>
    </source>
</evidence>
<dbReference type="PANTHER" id="PTHR21738">
    <property type="entry name" value="RIBOSOMAL RNA PROCESSING PROTEIN 36 HOMOLOG"/>
    <property type="match status" value="1"/>
</dbReference>
<keyword evidence="3 9" id="KW-0690">Ribosome biogenesis</keyword>
<comment type="caution">
    <text evidence="12">The sequence shown here is derived from an EMBL/GenBank/DDBJ whole genome shotgun (WGS) entry which is preliminary data.</text>
</comment>
<comment type="similarity">
    <text evidence="2 9">Belongs to the RRP36 family.</text>
</comment>
<organism evidence="12 13">
    <name type="scientific">Scheffersomyces spartinae</name>
    <dbReference type="NCBI Taxonomy" id="45513"/>
    <lineage>
        <taxon>Eukaryota</taxon>
        <taxon>Fungi</taxon>
        <taxon>Dikarya</taxon>
        <taxon>Ascomycota</taxon>
        <taxon>Saccharomycotina</taxon>
        <taxon>Pichiomycetes</taxon>
        <taxon>Debaryomycetaceae</taxon>
        <taxon>Scheffersomyces</taxon>
    </lineage>
</organism>
<evidence type="ECO:0000313" key="13">
    <source>
        <dbReference type="Proteomes" id="UP000790833"/>
    </source>
</evidence>
<keyword evidence="6 9" id="KW-0539">Nucleus</keyword>
<feature type="coiled-coil region" evidence="10">
    <location>
        <begin position="162"/>
        <end position="196"/>
    </location>
</feature>
<keyword evidence="4 9" id="KW-0698">rRNA processing</keyword>
<evidence type="ECO:0000313" key="12">
    <source>
        <dbReference type="EMBL" id="KAG7192995.1"/>
    </source>
</evidence>
<evidence type="ECO:0000256" key="9">
    <source>
        <dbReference type="RuleBase" id="RU368027"/>
    </source>
</evidence>
<proteinExistence type="inferred from homology"/>
<feature type="compositionally biased region" description="Basic and acidic residues" evidence="11">
    <location>
        <begin position="16"/>
        <end position="29"/>
    </location>
</feature>
<accession>A0A9P7V826</accession>
<dbReference type="PANTHER" id="PTHR21738:SF0">
    <property type="entry name" value="RIBOSOMAL RNA PROCESSING PROTEIN 36 HOMOLOG"/>
    <property type="match status" value="1"/>
</dbReference>
<name>A0A9P7V826_9ASCO</name>
<evidence type="ECO:0000256" key="6">
    <source>
        <dbReference type="ARBA" id="ARBA00023242"/>
    </source>
</evidence>
<keyword evidence="13" id="KW-1185">Reference proteome</keyword>
<sequence>MRPSHSYLSDEEYDDNIQKHTSDSEDELRTLSFGALNSARKQIERQTTKKSRSYSDSDSDGPPEETRTSTTTTRHSKSMKKSARTSTKRTSNNAPTVSSSKKPVSVVRDIPGLELQKPSSSLYRDIRFDTALGKANLHQIRKNYAFLDDYRQDEVQELDRILKDTKQRSKMNSRDIEQLERTRTQLASRLETLQTRDQLHKLLQQHKKQQMVNVAEGKQTNPYFLKKLEQRKLITKARFELLSANKRGKVMERKRKRQLGKEFKRLEFRNSKD</sequence>